<dbReference type="AlphaFoldDB" id="A0AAV1Y417"/>
<sequence>MHKNAMVMFGVEVWWLAVRWCGGASVRDGGFVVVRWFSSVRWCSSVWWCNGGNCYVEVMVLKKFMVFRDEQVNGDEKEGGYQNPS</sequence>
<feature type="signal peptide" evidence="1">
    <location>
        <begin position="1"/>
        <end position="23"/>
    </location>
</feature>
<evidence type="ECO:0000256" key="1">
    <source>
        <dbReference type="SAM" id="SignalP"/>
    </source>
</evidence>
<dbReference type="Proteomes" id="UP001497480">
    <property type="component" value="Unassembled WGS sequence"/>
</dbReference>
<evidence type="ECO:0008006" key="4">
    <source>
        <dbReference type="Google" id="ProtNLM"/>
    </source>
</evidence>
<evidence type="ECO:0000313" key="2">
    <source>
        <dbReference type="EMBL" id="CAL0328732.1"/>
    </source>
</evidence>
<keyword evidence="3" id="KW-1185">Reference proteome</keyword>
<comment type="caution">
    <text evidence="2">The sequence shown here is derived from an EMBL/GenBank/DDBJ whole genome shotgun (WGS) entry which is preliminary data.</text>
</comment>
<reference evidence="2 3" key="1">
    <citation type="submission" date="2024-03" db="EMBL/GenBank/DDBJ databases">
        <authorList>
            <person name="Martinez-Hernandez J."/>
        </authorList>
    </citation>
    <scope>NUCLEOTIDE SEQUENCE [LARGE SCALE GENOMIC DNA]</scope>
</reference>
<gene>
    <name evidence="2" type="ORF">LLUT_LOCUS29792</name>
</gene>
<protein>
    <recommendedName>
        <fullName evidence="4">Secreted protein</fullName>
    </recommendedName>
</protein>
<evidence type="ECO:0000313" key="3">
    <source>
        <dbReference type="Proteomes" id="UP001497480"/>
    </source>
</evidence>
<proteinExistence type="predicted"/>
<accession>A0AAV1Y417</accession>
<dbReference type="EMBL" id="CAXHTB010000021">
    <property type="protein sequence ID" value="CAL0328732.1"/>
    <property type="molecule type" value="Genomic_DNA"/>
</dbReference>
<feature type="chain" id="PRO_5043337398" description="Secreted protein" evidence="1">
    <location>
        <begin position="24"/>
        <end position="85"/>
    </location>
</feature>
<name>A0AAV1Y417_LUPLU</name>
<keyword evidence="1" id="KW-0732">Signal</keyword>
<organism evidence="2 3">
    <name type="scientific">Lupinus luteus</name>
    <name type="common">European yellow lupine</name>
    <dbReference type="NCBI Taxonomy" id="3873"/>
    <lineage>
        <taxon>Eukaryota</taxon>
        <taxon>Viridiplantae</taxon>
        <taxon>Streptophyta</taxon>
        <taxon>Embryophyta</taxon>
        <taxon>Tracheophyta</taxon>
        <taxon>Spermatophyta</taxon>
        <taxon>Magnoliopsida</taxon>
        <taxon>eudicotyledons</taxon>
        <taxon>Gunneridae</taxon>
        <taxon>Pentapetalae</taxon>
        <taxon>rosids</taxon>
        <taxon>fabids</taxon>
        <taxon>Fabales</taxon>
        <taxon>Fabaceae</taxon>
        <taxon>Papilionoideae</taxon>
        <taxon>50 kb inversion clade</taxon>
        <taxon>genistoids sensu lato</taxon>
        <taxon>core genistoids</taxon>
        <taxon>Genisteae</taxon>
        <taxon>Lupinus</taxon>
    </lineage>
</organism>